<feature type="region of interest" description="Disordered" evidence="1">
    <location>
        <begin position="164"/>
        <end position="188"/>
    </location>
</feature>
<organism evidence="3 4">
    <name type="scientific">Nocardioides malaquae</name>
    <dbReference type="NCBI Taxonomy" id="2773426"/>
    <lineage>
        <taxon>Bacteria</taxon>
        <taxon>Bacillati</taxon>
        <taxon>Actinomycetota</taxon>
        <taxon>Actinomycetes</taxon>
        <taxon>Propionibacteriales</taxon>
        <taxon>Nocardioidaceae</taxon>
        <taxon>Nocardioides</taxon>
    </lineage>
</organism>
<dbReference type="Proteomes" id="UP000756387">
    <property type="component" value="Unassembled WGS sequence"/>
</dbReference>
<feature type="compositionally biased region" description="Basic residues" evidence="1">
    <location>
        <begin position="178"/>
        <end position="188"/>
    </location>
</feature>
<evidence type="ECO:0000313" key="4">
    <source>
        <dbReference type="Proteomes" id="UP000756387"/>
    </source>
</evidence>
<protein>
    <submittedName>
        <fullName evidence="3">DUF1992 domain-containing protein</fullName>
    </submittedName>
</protein>
<feature type="domain" description="DnaJ homologue subfamily C member 28 conserved" evidence="2">
    <location>
        <begin position="33"/>
        <end position="101"/>
    </location>
</feature>
<dbReference type="InterPro" id="IPR018961">
    <property type="entry name" value="DnaJ_homolog_subfam-C_membr-28"/>
</dbReference>
<accession>A0ABR9RWM9</accession>
<evidence type="ECO:0000259" key="2">
    <source>
        <dbReference type="Pfam" id="PF09350"/>
    </source>
</evidence>
<feature type="region of interest" description="Disordered" evidence="1">
    <location>
        <begin position="1"/>
        <end position="30"/>
    </location>
</feature>
<sequence length="188" mass="21542">MARSPERRPREPERDDRTGSSAAAARIQHQTQWVEQQIRRAQERGAFDNLPGMGKPLEGLGTEHDPNWWLKKLVEREQVTGVLPPALQLRKDDAELDDRLDAITDEARVRVAVEEFNAAVRRAIYTPPVGNQPAFPVVTRQRDVDAEVERWHARRTARIEAQRAALARRASSPPPARRWWRRGRGPTD</sequence>
<reference evidence="3 4" key="1">
    <citation type="submission" date="2020-10" db="EMBL/GenBank/DDBJ databases">
        <title>Nocardioides sp. isolated from sludge.</title>
        <authorList>
            <person name="Zhang X."/>
        </authorList>
    </citation>
    <scope>NUCLEOTIDE SEQUENCE [LARGE SCALE GENOMIC DNA]</scope>
    <source>
        <strain evidence="3 4">Y6</strain>
    </source>
</reference>
<gene>
    <name evidence="3" type="ORF">IEQ44_14070</name>
</gene>
<keyword evidence="4" id="KW-1185">Reference proteome</keyword>
<feature type="compositionally biased region" description="Basic and acidic residues" evidence="1">
    <location>
        <begin position="1"/>
        <end position="18"/>
    </location>
</feature>
<proteinExistence type="predicted"/>
<dbReference type="RefSeq" id="WP_193639103.1">
    <property type="nucleotide sequence ID" value="NZ_JADCSA010000016.1"/>
</dbReference>
<dbReference type="Pfam" id="PF09350">
    <property type="entry name" value="DJC28_CD"/>
    <property type="match status" value="1"/>
</dbReference>
<evidence type="ECO:0000313" key="3">
    <source>
        <dbReference type="EMBL" id="MBE7325775.1"/>
    </source>
</evidence>
<comment type="caution">
    <text evidence="3">The sequence shown here is derived from an EMBL/GenBank/DDBJ whole genome shotgun (WGS) entry which is preliminary data.</text>
</comment>
<name>A0ABR9RWM9_9ACTN</name>
<evidence type="ECO:0000256" key="1">
    <source>
        <dbReference type="SAM" id="MobiDB-lite"/>
    </source>
</evidence>
<dbReference type="EMBL" id="JADCSA010000016">
    <property type="protein sequence ID" value="MBE7325775.1"/>
    <property type="molecule type" value="Genomic_DNA"/>
</dbReference>